<gene>
    <name evidence="1" type="ORF">XELAEV_18012298mg</name>
</gene>
<feature type="non-terminal residue" evidence="1">
    <location>
        <position position="1"/>
    </location>
</feature>
<proteinExistence type="predicted"/>
<name>A0A974DNI5_XENLA</name>
<evidence type="ECO:0000313" key="1">
    <source>
        <dbReference type="EMBL" id="OCT94615.1"/>
    </source>
</evidence>
<dbReference type="AlphaFoldDB" id="A0A974DNI5"/>
<evidence type="ECO:0000313" key="2">
    <source>
        <dbReference type="Proteomes" id="UP000694892"/>
    </source>
</evidence>
<protein>
    <submittedName>
        <fullName evidence="1">Uncharacterized protein</fullName>
    </submittedName>
</protein>
<accession>A0A974DNI5</accession>
<sequence>FPLHHWRKFISYPLCCKKQTNLNGCRSDQPYIASVLQCPTTQFVFLDTYHTVFWCTITQLECHHKVYQCFVNLFKLFNHTAFQCSVIQIPIAQYIHL</sequence>
<reference evidence="2" key="1">
    <citation type="journal article" date="2016" name="Nature">
        <title>Genome evolution in the allotetraploid frog Xenopus laevis.</title>
        <authorList>
            <person name="Session A.M."/>
            <person name="Uno Y."/>
            <person name="Kwon T."/>
            <person name="Chapman J.A."/>
            <person name="Toyoda A."/>
            <person name="Takahashi S."/>
            <person name="Fukui A."/>
            <person name="Hikosaka A."/>
            <person name="Suzuki A."/>
            <person name="Kondo M."/>
            <person name="van Heeringen S.J."/>
            <person name="Quigley I."/>
            <person name="Heinz S."/>
            <person name="Ogino H."/>
            <person name="Ochi H."/>
            <person name="Hellsten U."/>
            <person name="Lyons J.B."/>
            <person name="Simakov O."/>
            <person name="Putnam N."/>
            <person name="Stites J."/>
            <person name="Kuroki Y."/>
            <person name="Tanaka T."/>
            <person name="Michiue T."/>
            <person name="Watanabe M."/>
            <person name="Bogdanovic O."/>
            <person name="Lister R."/>
            <person name="Georgiou G."/>
            <person name="Paranjpe S.S."/>
            <person name="van Kruijsbergen I."/>
            <person name="Shu S."/>
            <person name="Carlson J."/>
            <person name="Kinoshita T."/>
            <person name="Ohta Y."/>
            <person name="Mawaribuchi S."/>
            <person name="Jenkins J."/>
            <person name="Grimwood J."/>
            <person name="Schmutz J."/>
            <person name="Mitros T."/>
            <person name="Mozaffari S.V."/>
            <person name="Suzuki Y."/>
            <person name="Haramoto Y."/>
            <person name="Yamamoto T.S."/>
            <person name="Takagi C."/>
            <person name="Heald R."/>
            <person name="Miller K."/>
            <person name="Haudenschild C."/>
            <person name="Kitzman J."/>
            <person name="Nakayama T."/>
            <person name="Izutsu Y."/>
            <person name="Robert J."/>
            <person name="Fortriede J."/>
            <person name="Burns K."/>
            <person name="Lotay V."/>
            <person name="Karimi K."/>
            <person name="Yasuoka Y."/>
            <person name="Dichmann D.S."/>
            <person name="Flajnik M.F."/>
            <person name="Houston D.W."/>
            <person name="Shendure J."/>
            <person name="DuPasquier L."/>
            <person name="Vize P.D."/>
            <person name="Zorn A.M."/>
            <person name="Ito M."/>
            <person name="Marcotte E.M."/>
            <person name="Wallingford J.B."/>
            <person name="Ito Y."/>
            <person name="Asashima M."/>
            <person name="Ueno N."/>
            <person name="Matsuda Y."/>
            <person name="Veenstra G.J."/>
            <person name="Fujiyama A."/>
            <person name="Harland R.M."/>
            <person name="Taira M."/>
            <person name="Rokhsar D.S."/>
        </authorList>
    </citation>
    <scope>NUCLEOTIDE SEQUENCE [LARGE SCALE GENOMIC DNA]</scope>
    <source>
        <strain evidence="2">J</strain>
    </source>
</reference>
<organism evidence="1 2">
    <name type="scientific">Xenopus laevis</name>
    <name type="common">African clawed frog</name>
    <dbReference type="NCBI Taxonomy" id="8355"/>
    <lineage>
        <taxon>Eukaryota</taxon>
        <taxon>Metazoa</taxon>
        <taxon>Chordata</taxon>
        <taxon>Craniata</taxon>
        <taxon>Vertebrata</taxon>
        <taxon>Euteleostomi</taxon>
        <taxon>Amphibia</taxon>
        <taxon>Batrachia</taxon>
        <taxon>Anura</taxon>
        <taxon>Pipoidea</taxon>
        <taxon>Pipidae</taxon>
        <taxon>Xenopodinae</taxon>
        <taxon>Xenopus</taxon>
        <taxon>Xenopus</taxon>
    </lineage>
</organism>
<dbReference type="EMBL" id="CM004468">
    <property type="protein sequence ID" value="OCT94615.1"/>
    <property type="molecule type" value="Genomic_DNA"/>
</dbReference>
<dbReference type="Proteomes" id="UP000694892">
    <property type="component" value="Chromosome 2L"/>
</dbReference>